<accession>A0A923NEE1</accession>
<evidence type="ECO:0000256" key="1">
    <source>
        <dbReference type="SAM" id="SignalP"/>
    </source>
</evidence>
<feature type="signal peptide" evidence="1">
    <location>
        <begin position="1"/>
        <end position="23"/>
    </location>
</feature>
<name>A0A923NEE1_9FIRM</name>
<dbReference type="RefSeq" id="WP_249286590.1">
    <property type="nucleotide sequence ID" value="NZ_JACRWC010000050.1"/>
</dbReference>
<proteinExistence type="predicted"/>
<dbReference type="AlphaFoldDB" id="A0A923NEE1"/>
<comment type="caution">
    <text evidence="2">The sequence shown here is derived from an EMBL/GenBank/DDBJ whole genome shotgun (WGS) entry which is preliminary data.</text>
</comment>
<protein>
    <submittedName>
        <fullName evidence="2">DUF4825 domain-containing protein</fullName>
    </submittedName>
</protein>
<evidence type="ECO:0000313" key="3">
    <source>
        <dbReference type="Proteomes" id="UP000644115"/>
    </source>
</evidence>
<gene>
    <name evidence="2" type="ORF">H8876_03775</name>
</gene>
<reference evidence="2" key="1">
    <citation type="submission" date="2020-08" db="EMBL/GenBank/DDBJ databases">
        <authorList>
            <person name="Liu C."/>
            <person name="Sun Q."/>
        </authorList>
    </citation>
    <scope>NUCLEOTIDE SEQUENCE</scope>
    <source>
        <strain evidence="2">BX16</strain>
    </source>
</reference>
<sequence length="199" mass="21128">MSRMSSKKLVIFIVCAVAGIAAATAVVFSVSRSESSDQAEITENSSGETSVSAWDVNDSAAHAKALYKCAVSDVTDTASVVDLLETMELEKVSGEYKAEISSKDGKEVLALTLSEKISGKDKKVFDNNMKLCAQQMLALIPGVQAVEWTYAIESDSAEAEQATVSLDVDGAKEGLSHDIRSYGKSAKAVHKLLREQAGS</sequence>
<evidence type="ECO:0000313" key="2">
    <source>
        <dbReference type="EMBL" id="MBC5999117.1"/>
    </source>
</evidence>
<feature type="chain" id="PRO_5038423911" evidence="1">
    <location>
        <begin position="24"/>
        <end position="199"/>
    </location>
</feature>
<organism evidence="2 3">
    <name type="scientific">Lentihominibacter faecis</name>
    <dbReference type="NCBI Taxonomy" id="2764712"/>
    <lineage>
        <taxon>Bacteria</taxon>
        <taxon>Bacillati</taxon>
        <taxon>Bacillota</taxon>
        <taxon>Clostridia</taxon>
        <taxon>Peptostreptococcales</taxon>
        <taxon>Anaerovoracaceae</taxon>
        <taxon>Lentihominibacter</taxon>
    </lineage>
</organism>
<dbReference type="Proteomes" id="UP000644115">
    <property type="component" value="Unassembled WGS sequence"/>
</dbReference>
<keyword evidence="3" id="KW-1185">Reference proteome</keyword>
<keyword evidence="1" id="KW-0732">Signal</keyword>
<dbReference type="EMBL" id="JACRWC010000050">
    <property type="protein sequence ID" value="MBC5999117.1"/>
    <property type="molecule type" value="Genomic_DNA"/>
</dbReference>